<gene>
    <name evidence="2" type="ORF">SAMN04487861_102168</name>
</gene>
<evidence type="ECO:0000313" key="2">
    <source>
        <dbReference type="EMBL" id="SFH69605.1"/>
    </source>
</evidence>
<reference evidence="2 3" key="1">
    <citation type="submission" date="2016-10" db="EMBL/GenBank/DDBJ databases">
        <authorList>
            <person name="de Groot N.N."/>
        </authorList>
    </citation>
    <scope>NUCLEOTIDE SEQUENCE [LARGE SCALE GENOMIC DNA]</scope>
    <source>
        <strain evidence="2 3">Z108</strain>
    </source>
</reference>
<feature type="domain" description="WYL" evidence="1">
    <location>
        <begin position="140"/>
        <end position="214"/>
    </location>
</feature>
<dbReference type="OrthoDB" id="9772503at2"/>
<dbReference type="InterPro" id="IPR026881">
    <property type="entry name" value="WYL_dom"/>
</dbReference>
<protein>
    <submittedName>
        <fullName evidence="2">Predicted DNA-binding transcriptional regulator YafY, contains an HTH and WYL domains</fullName>
    </submittedName>
</protein>
<sequence length="328" mass="38802">MMYATGNKKMLNMLILEILKEYTDENHRLTQMEMIQLLEKNYGMTCDRRSVRANIDSLKELGYEIAADKGYYLLERDFDDAELRLLIDSVLSAKGVSQSQAKRLIKKLVKQGNRYFQAKVKHIANLPEMRHSDNTVVMKNVEVLNDAIEKKRQVKFIYNRYNTSFKLVPKRDEPYVVNPYQMVVCNGWYYLIGNTEPYDNVSHYRIDKMKKVTIVDKPAKDKSLVDEFVHGYNLPRHMAEHIYMFGGNTIEVQFQTGKYLMDQLVDWFGKDFSVKPLNNEDMLVTVKCNEYAIKYWALQYIEHIEVLKPVDFRQQISHILKDRWQVHK</sequence>
<dbReference type="AlphaFoldDB" id="A0A1I3C4U5"/>
<name>A0A1I3C4U5_SELRU</name>
<organism evidence="2 3">
    <name type="scientific">Selenomonas ruminantium</name>
    <dbReference type="NCBI Taxonomy" id="971"/>
    <lineage>
        <taxon>Bacteria</taxon>
        <taxon>Bacillati</taxon>
        <taxon>Bacillota</taxon>
        <taxon>Negativicutes</taxon>
        <taxon>Selenomonadales</taxon>
        <taxon>Selenomonadaceae</taxon>
        <taxon>Selenomonas</taxon>
    </lineage>
</organism>
<evidence type="ECO:0000313" key="3">
    <source>
        <dbReference type="Proteomes" id="UP000183639"/>
    </source>
</evidence>
<proteinExistence type="predicted"/>
<accession>A0A1I3C4U5</accession>
<dbReference type="PANTHER" id="PTHR34580:SF1">
    <property type="entry name" value="PROTEIN PAFC"/>
    <property type="match status" value="1"/>
</dbReference>
<dbReference type="PROSITE" id="PS52050">
    <property type="entry name" value="WYL"/>
    <property type="match status" value="1"/>
</dbReference>
<evidence type="ECO:0000259" key="1">
    <source>
        <dbReference type="Pfam" id="PF13280"/>
    </source>
</evidence>
<dbReference type="Proteomes" id="UP000183639">
    <property type="component" value="Unassembled WGS sequence"/>
</dbReference>
<dbReference type="PANTHER" id="PTHR34580">
    <property type="match status" value="1"/>
</dbReference>
<dbReference type="Pfam" id="PF13280">
    <property type="entry name" value="WYL"/>
    <property type="match status" value="1"/>
</dbReference>
<keyword evidence="2" id="KW-0238">DNA-binding</keyword>
<dbReference type="InterPro" id="IPR051534">
    <property type="entry name" value="CBASS_pafABC_assoc_protein"/>
</dbReference>
<dbReference type="EMBL" id="FOQK01000002">
    <property type="protein sequence ID" value="SFH69605.1"/>
    <property type="molecule type" value="Genomic_DNA"/>
</dbReference>
<dbReference type="GO" id="GO:0003677">
    <property type="term" value="F:DNA binding"/>
    <property type="evidence" value="ECO:0007669"/>
    <property type="project" value="UniProtKB-KW"/>
</dbReference>